<dbReference type="InterPro" id="IPR033645">
    <property type="entry name" value="VirB9/CagX/TrbG_C"/>
</dbReference>
<sequence length="292" mass="32666">MKKLAALYFVLMPLISVADNSEDMANQYFSNKTIQLTKQEQAALSIGKKWQTGNATSKPVAGRDGAIHFIYGSGQTQLVCAVLQVCDVALQPGEQFNNFNVGDPRFTVEPAVTGSGENQRLHLLIKALDVGLDSSLVVTTDRRTYHFRLRSTRHDFMPYVAFIYPDEAEAKWAAFKQLEKKRKSDNTLPETGEYLGNLHFNYRVDGRAPFTPARVYNNGVKTIIEMPKAVQQSEAPALLVLRRGGLFKKDEEVMVNYRLQGNRYIVDSVFDKAILIAGVGRNQAKITITRCA</sequence>
<keyword evidence="2 3" id="KW-0732">Signal</keyword>
<dbReference type="InterPro" id="IPR010258">
    <property type="entry name" value="Conjugal_tfr_TrbG/VirB9/CagX"/>
</dbReference>
<dbReference type="EMBL" id="LNYO01000006">
    <property type="protein sequence ID" value="KTD38607.1"/>
    <property type="molecule type" value="Genomic_DNA"/>
</dbReference>
<accession>A0A0W0X214</accession>
<dbReference type="AlphaFoldDB" id="A0A0W0X214"/>
<dbReference type="Pfam" id="PF03524">
    <property type="entry name" value="CagX"/>
    <property type="match status" value="1"/>
</dbReference>
<keyword evidence="5" id="KW-1185">Reference proteome</keyword>
<dbReference type="NCBIfam" id="TIGR02775">
    <property type="entry name" value="TrbG_Ti"/>
    <property type="match status" value="1"/>
</dbReference>
<organism evidence="4 5">
    <name type="scientific">Legionella nautarum</name>
    <dbReference type="NCBI Taxonomy" id="45070"/>
    <lineage>
        <taxon>Bacteria</taxon>
        <taxon>Pseudomonadati</taxon>
        <taxon>Pseudomonadota</taxon>
        <taxon>Gammaproteobacteria</taxon>
        <taxon>Legionellales</taxon>
        <taxon>Legionellaceae</taxon>
        <taxon>Legionella</taxon>
    </lineage>
</organism>
<dbReference type="OrthoDB" id="5357875at2"/>
<protein>
    <submittedName>
        <fullName evidence="4">Conjugal transfer protein TrbG</fullName>
    </submittedName>
</protein>
<dbReference type="PATRIC" id="fig|45070.6.peg.549"/>
<dbReference type="Proteomes" id="UP000054725">
    <property type="component" value="Unassembled WGS sequence"/>
</dbReference>
<feature type="chain" id="PRO_5006916056" evidence="3">
    <location>
        <begin position="19"/>
        <end position="292"/>
    </location>
</feature>
<comment type="caution">
    <text evidence="4">The sequence shown here is derived from an EMBL/GenBank/DDBJ whole genome shotgun (WGS) entry which is preliminary data.</text>
</comment>
<evidence type="ECO:0000313" key="4">
    <source>
        <dbReference type="EMBL" id="KTD38607.1"/>
    </source>
</evidence>
<dbReference type="Gene3D" id="2.60.40.2500">
    <property type="match status" value="1"/>
</dbReference>
<name>A0A0W0X214_9GAMM</name>
<evidence type="ECO:0000256" key="2">
    <source>
        <dbReference type="ARBA" id="ARBA00022729"/>
    </source>
</evidence>
<comment type="similarity">
    <text evidence="1">Belongs to the TrbG/VirB9 family.</text>
</comment>
<evidence type="ECO:0000256" key="3">
    <source>
        <dbReference type="SAM" id="SignalP"/>
    </source>
</evidence>
<dbReference type="RefSeq" id="WP_058503600.1">
    <property type="nucleotide sequence ID" value="NZ_CAAAIF010000024.1"/>
</dbReference>
<proteinExistence type="inferred from homology"/>
<evidence type="ECO:0000313" key="5">
    <source>
        <dbReference type="Proteomes" id="UP000054725"/>
    </source>
</evidence>
<reference evidence="4 5" key="1">
    <citation type="submission" date="2015-11" db="EMBL/GenBank/DDBJ databases">
        <title>Genomic analysis of 38 Legionella species identifies large and diverse effector repertoires.</title>
        <authorList>
            <person name="Burstein D."/>
            <person name="Amaro F."/>
            <person name="Zusman T."/>
            <person name="Lifshitz Z."/>
            <person name="Cohen O."/>
            <person name="Gilbert J.A."/>
            <person name="Pupko T."/>
            <person name="Shuman H.A."/>
            <person name="Segal G."/>
        </authorList>
    </citation>
    <scope>NUCLEOTIDE SEQUENCE [LARGE SCALE GENOMIC DNA]</scope>
    <source>
        <strain evidence="4 5">ATCC 49506</strain>
    </source>
</reference>
<dbReference type="CDD" id="cd06911">
    <property type="entry name" value="VirB9_CagX_TrbG"/>
    <property type="match status" value="1"/>
</dbReference>
<feature type="signal peptide" evidence="3">
    <location>
        <begin position="1"/>
        <end position="18"/>
    </location>
</feature>
<dbReference type="NCBIfam" id="NF010460">
    <property type="entry name" value="PRK13885.1"/>
    <property type="match status" value="1"/>
</dbReference>
<dbReference type="InterPro" id="IPR014142">
    <property type="entry name" value="TrbG_Ti"/>
</dbReference>
<dbReference type="InterPro" id="IPR038161">
    <property type="entry name" value="VirB9/CagX/TrbG_C_sf"/>
</dbReference>
<dbReference type="STRING" id="45070.Lnau_0522"/>
<evidence type="ECO:0000256" key="1">
    <source>
        <dbReference type="ARBA" id="ARBA00006135"/>
    </source>
</evidence>
<gene>
    <name evidence="4" type="primary">trbG</name>
    <name evidence="4" type="ORF">Lnau_0522</name>
</gene>